<gene>
    <name evidence="2" type="ORF">NA57DRAFT_55319</name>
</gene>
<reference evidence="2" key="1">
    <citation type="journal article" date="2020" name="Stud. Mycol.">
        <title>101 Dothideomycetes genomes: a test case for predicting lifestyles and emergence of pathogens.</title>
        <authorList>
            <person name="Haridas S."/>
            <person name="Albert R."/>
            <person name="Binder M."/>
            <person name="Bloem J."/>
            <person name="Labutti K."/>
            <person name="Salamov A."/>
            <person name="Andreopoulos B."/>
            <person name="Baker S."/>
            <person name="Barry K."/>
            <person name="Bills G."/>
            <person name="Bluhm B."/>
            <person name="Cannon C."/>
            <person name="Castanera R."/>
            <person name="Culley D."/>
            <person name="Daum C."/>
            <person name="Ezra D."/>
            <person name="Gonzalez J."/>
            <person name="Henrissat B."/>
            <person name="Kuo A."/>
            <person name="Liang C."/>
            <person name="Lipzen A."/>
            <person name="Lutzoni F."/>
            <person name="Magnuson J."/>
            <person name="Mondo S."/>
            <person name="Nolan M."/>
            <person name="Ohm R."/>
            <person name="Pangilinan J."/>
            <person name="Park H.-J."/>
            <person name="Ramirez L."/>
            <person name="Alfaro M."/>
            <person name="Sun H."/>
            <person name="Tritt A."/>
            <person name="Yoshinaga Y."/>
            <person name="Zwiers L.-H."/>
            <person name="Turgeon B."/>
            <person name="Goodwin S."/>
            <person name="Spatafora J."/>
            <person name="Crous P."/>
            <person name="Grigoriev I."/>
        </authorList>
    </citation>
    <scope>NUCLEOTIDE SEQUENCE</scope>
    <source>
        <strain evidence="2">CBS 133067</strain>
    </source>
</reference>
<dbReference type="AlphaFoldDB" id="A0A9P4IG21"/>
<evidence type="ECO:0000313" key="3">
    <source>
        <dbReference type="Proteomes" id="UP000799772"/>
    </source>
</evidence>
<accession>A0A9P4IG21</accession>
<comment type="caution">
    <text evidence="2">The sequence shown here is derived from an EMBL/GenBank/DDBJ whole genome shotgun (WGS) entry which is preliminary data.</text>
</comment>
<organism evidence="2 3">
    <name type="scientific">Rhizodiscina lignyota</name>
    <dbReference type="NCBI Taxonomy" id="1504668"/>
    <lineage>
        <taxon>Eukaryota</taxon>
        <taxon>Fungi</taxon>
        <taxon>Dikarya</taxon>
        <taxon>Ascomycota</taxon>
        <taxon>Pezizomycotina</taxon>
        <taxon>Dothideomycetes</taxon>
        <taxon>Pleosporomycetidae</taxon>
        <taxon>Aulographales</taxon>
        <taxon>Rhizodiscinaceae</taxon>
        <taxon>Rhizodiscina</taxon>
    </lineage>
</organism>
<evidence type="ECO:0000313" key="2">
    <source>
        <dbReference type="EMBL" id="KAF2099348.1"/>
    </source>
</evidence>
<feature type="chain" id="PRO_5040260108" evidence="1">
    <location>
        <begin position="18"/>
        <end position="259"/>
    </location>
</feature>
<keyword evidence="3" id="KW-1185">Reference proteome</keyword>
<proteinExistence type="predicted"/>
<feature type="signal peptide" evidence="1">
    <location>
        <begin position="1"/>
        <end position="17"/>
    </location>
</feature>
<evidence type="ECO:0000256" key="1">
    <source>
        <dbReference type="SAM" id="SignalP"/>
    </source>
</evidence>
<dbReference type="Proteomes" id="UP000799772">
    <property type="component" value="Unassembled WGS sequence"/>
</dbReference>
<name>A0A9P4IG21_9PEZI</name>
<dbReference type="OrthoDB" id="9975758at2759"/>
<protein>
    <submittedName>
        <fullName evidence="2">Uncharacterized protein</fullName>
    </submittedName>
</protein>
<dbReference type="EMBL" id="ML978125">
    <property type="protein sequence ID" value="KAF2099348.1"/>
    <property type="molecule type" value="Genomic_DNA"/>
</dbReference>
<sequence>MPFTVLLALLTLLGTHAASTGYDGLSKKCPSSNSVLVRPPPTLDIKSPANEKWIPAPIGFTYGHWWVTHSSNPAYFQIANFQYDSYPVFPSGSYPGLPSNANINASNPPTIDLVSWNSINTSNPEIFTGFGYDYLRSDVPNVINFRGTGRLSEVANSLEMLAWGFDTDSVEWFVTYETTVPPSNATSGYAACLDINYRKKNGPRDETYSAIIKAIKDLCVPHLTTLAKQTRVLPTDNRRDGLPPVACDEACVENAIIFR</sequence>
<keyword evidence="1" id="KW-0732">Signal</keyword>